<sequence>MKRVLFISVCSIVWLCSCQQRSKSITEKVAIESDIKTTTHNNTGQPSQNHDLAKYIYTDTTYTLAKGKKITIQNSFPKGGMIKPDGTQYYDSTGKSYAFASFWTRIINETDIPLELNLNVPTDSFRIFTPPDSFLKLILPKEQFSLDKLSKFNYGLTEIESFLDANFNNVGILKKTINPNEEHIFYMMALSYQASGTPRAGLLLKEQNLYYEVSVEPNGSGMVSIGTIALKK</sequence>
<gene>
    <name evidence="1" type="ORF">HYG79_11285</name>
</gene>
<dbReference type="KEGG" id="cagg:HYG79_11285"/>
<accession>A0A7H9AR66</accession>
<protein>
    <recommendedName>
        <fullName evidence="3">Lipoprotein</fullName>
    </recommendedName>
</protein>
<reference evidence="1 2" key="1">
    <citation type="journal article" date="2006" name="Int. J. Syst. Evol. Microbiol.">
        <title>Costertonia aggregata gen. nov., sp. nov., a mesophilic marine bacterium of the family Flavobacteriaceae, isolated from a mature biofilm.</title>
        <authorList>
            <person name="Kwon K.K."/>
            <person name="Lee Y.K."/>
            <person name="Lee H.K."/>
        </authorList>
    </citation>
    <scope>NUCLEOTIDE SEQUENCE [LARGE SCALE GENOMIC DNA]</scope>
    <source>
        <strain evidence="1 2">KCCM 42265</strain>
    </source>
</reference>
<keyword evidence="2" id="KW-1185">Reference proteome</keyword>
<dbReference type="AlphaFoldDB" id="A0A7H9AR66"/>
<dbReference type="Proteomes" id="UP000509302">
    <property type="component" value="Chromosome"/>
</dbReference>
<proteinExistence type="predicted"/>
<dbReference type="EMBL" id="CP058595">
    <property type="protein sequence ID" value="QLG45906.1"/>
    <property type="molecule type" value="Genomic_DNA"/>
</dbReference>
<evidence type="ECO:0000313" key="2">
    <source>
        <dbReference type="Proteomes" id="UP000509302"/>
    </source>
</evidence>
<evidence type="ECO:0008006" key="3">
    <source>
        <dbReference type="Google" id="ProtNLM"/>
    </source>
</evidence>
<dbReference type="RefSeq" id="WP_179242193.1">
    <property type="nucleotide sequence ID" value="NZ_CP058595.1"/>
</dbReference>
<evidence type="ECO:0000313" key="1">
    <source>
        <dbReference type="EMBL" id="QLG45906.1"/>
    </source>
</evidence>
<organism evidence="1 2">
    <name type="scientific">Costertonia aggregata</name>
    <dbReference type="NCBI Taxonomy" id="343403"/>
    <lineage>
        <taxon>Bacteria</taxon>
        <taxon>Pseudomonadati</taxon>
        <taxon>Bacteroidota</taxon>
        <taxon>Flavobacteriia</taxon>
        <taxon>Flavobacteriales</taxon>
        <taxon>Flavobacteriaceae</taxon>
        <taxon>Costertonia</taxon>
    </lineage>
</organism>
<dbReference type="PROSITE" id="PS51257">
    <property type="entry name" value="PROKAR_LIPOPROTEIN"/>
    <property type="match status" value="1"/>
</dbReference>
<name>A0A7H9AR66_9FLAO</name>